<comment type="caution">
    <text evidence="2">The sequence shown here is derived from an EMBL/GenBank/DDBJ whole genome shotgun (WGS) entry which is preliminary data.</text>
</comment>
<dbReference type="EMBL" id="NKFA01000032">
    <property type="protein sequence ID" value="OXI33530.1"/>
    <property type="molecule type" value="Genomic_DNA"/>
</dbReference>
<accession>A0A228HTM2</accession>
<proteinExistence type="predicted"/>
<dbReference type="InterPro" id="IPR010727">
    <property type="entry name" value="DUF1302"/>
</dbReference>
<dbReference type="RefSeq" id="WP_089454150.1">
    <property type="nucleotide sequence ID" value="NZ_NKFA01000032.1"/>
</dbReference>
<dbReference type="Pfam" id="PF06980">
    <property type="entry name" value="DUF1302"/>
    <property type="match status" value="1"/>
</dbReference>
<reference evidence="3" key="1">
    <citation type="submission" date="2017-06" db="EMBL/GenBank/DDBJ databases">
        <authorList>
            <person name="LiPuma J."/>
            <person name="Spilker T."/>
        </authorList>
    </citation>
    <scope>NUCLEOTIDE SEQUENCE [LARGE SCALE GENOMIC DNA]</scope>
    <source>
        <strain evidence="3">AU17325</strain>
    </source>
</reference>
<evidence type="ECO:0000313" key="3">
    <source>
        <dbReference type="Proteomes" id="UP000214600"/>
    </source>
</evidence>
<feature type="chain" id="PRO_5012104418" description="DUF1302 domain-containing protein" evidence="1">
    <location>
        <begin position="25"/>
        <end position="614"/>
    </location>
</feature>
<dbReference type="OrthoDB" id="8522166at2"/>
<protein>
    <recommendedName>
        <fullName evidence="4">DUF1302 domain-containing protein</fullName>
    </recommendedName>
</protein>
<reference evidence="2 3" key="2">
    <citation type="submission" date="2017-08" db="EMBL/GenBank/DDBJ databases">
        <title>WGS of novel Burkholderia cepaca complex species.</title>
        <authorList>
            <person name="Lipuma J."/>
            <person name="Spilker T."/>
        </authorList>
    </citation>
    <scope>NUCLEOTIDE SEQUENCE [LARGE SCALE GENOMIC DNA]</scope>
    <source>
        <strain evidence="2 3">AU17325</strain>
    </source>
</reference>
<dbReference type="AlphaFoldDB" id="A0A228HTM2"/>
<gene>
    <name evidence="2" type="ORF">CFB84_38000</name>
</gene>
<dbReference type="Proteomes" id="UP000214600">
    <property type="component" value="Unassembled WGS sequence"/>
</dbReference>
<evidence type="ECO:0000256" key="1">
    <source>
        <dbReference type="SAM" id="SignalP"/>
    </source>
</evidence>
<evidence type="ECO:0000313" key="2">
    <source>
        <dbReference type="EMBL" id="OXI33530.1"/>
    </source>
</evidence>
<organism evidence="2 3">
    <name type="scientific">Burkholderia aenigmatica</name>
    <dbReference type="NCBI Taxonomy" id="2015348"/>
    <lineage>
        <taxon>Bacteria</taxon>
        <taxon>Pseudomonadati</taxon>
        <taxon>Pseudomonadota</taxon>
        <taxon>Betaproteobacteria</taxon>
        <taxon>Burkholderiales</taxon>
        <taxon>Burkholderiaceae</taxon>
        <taxon>Burkholderia</taxon>
        <taxon>Burkholderia cepacia complex</taxon>
    </lineage>
</organism>
<keyword evidence="1" id="KW-0732">Signal</keyword>
<sequence>MKAKTLVRHTAVSISVLGAATSAAYGYDFTLNNGSLQGSWVSNLTAGMAIRTKNPSCSLTGDPNAYGCGAAANTGQWGSSDEGDLNYRKGQLYSTYVSATSELLLKMPSEGLKFMVRGTGMYDFMAKNTNRTPLSSTAAAQIVYNAQLLDLWGEKDFTINGQAAHFRLGNQVINWGESVFASSGINATNSLDLQKLLIPGTQLKQALLPSPMLSFAAGLSHGFSTEAYYQFQWNGNRFPPVGSFWSTTNNFGRGAEPLTTSTTNFNVSGPGAGTIANAIGGPGAAGNQNTLNAINNGLVNGQFSGPPFNDLGVPVSTQLPAKYRPQFGVKFNYTPRSVDVNLAFYYENYTDKSPVFSSLANGTAQWSYLGNRQLFGVSANFSLGPWAIGTELSYRPRDAVSLSGCFGAGGPLDANTNGVPGIECQQWVDKKKFQYDINGLLSLTRSEYPFLKLIGADAAALTTELTWIYYPGLNANGITRTINGQTVTQVPSSGYLAWQNDNSSLGYPIVAAQGTSSSVGATIDFNWTYDGTLIPGWQVTPGATLSMGLYGYTPTLNANYLQGTKSLNLYVLFNQNPTVWQAGINYTMFWGGHTATGNPYADRNFVGLFVTRNF</sequence>
<evidence type="ECO:0008006" key="4">
    <source>
        <dbReference type="Google" id="ProtNLM"/>
    </source>
</evidence>
<feature type="signal peptide" evidence="1">
    <location>
        <begin position="1"/>
        <end position="24"/>
    </location>
</feature>
<name>A0A228HTM2_9BURK</name>